<accession>U5E588</accession>
<dbReference type="InterPro" id="IPR017520">
    <property type="entry name" value="CHP03086"/>
</dbReference>
<comment type="caution">
    <text evidence="2">The sequence shown here is derived from an EMBL/GenBank/DDBJ whole genome shotgun (WGS) entry which is preliminary data.</text>
</comment>
<dbReference type="InterPro" id="IPR017517">
    <property type="entry name" value="Maleyloyr_isom"/>
</dbReference>
<dbReference type="InterPro" id="IPR024344">
    <property type="entry name" value="MDMPI_metal-binding"/>
</dbReference>
<dbReference type="RefSeq" id="WP_019044430.1">
    <property type="nucleotide sequence ID" value="NZ_BAFO02000025.1"/>
</dbReference>
<evidence type="ECO:0000313" key="3">
    <source>
        <dbReference type="Proteomes" id="UP000017048"/>
    </source>
</evidence>
<organism evidence="2 3">
    <name type="scientific">Nocardia asteroides NBRC 15531</name>
    <dbReference type="NCBI Taxonomy" id="1110697"/>
    <lineage>
        <taxon>Bacteria</taxon>
        <taxon>Bacillati</taxon>
        <taxon>Actinomycetota</taxon>
        <taxon>Actinomycetes</taxon>
        <taxon>Mycobacteriales</taxon>
        <taxon>Nocardiaceae</taxon>
        <taxon>Nocardia</taxon>
    </lineage>
</organism>
<dbReference type="GeneID" id="91514538"/>
<dbReference type="EMBL" id="BAFO02000025">
    <property type="protein sequence ID" value="GAD84877.1"/>
    <property type="molecule type" value="Genomic_DNA"/>
</dbReference>
<keyword evidence="3" id="KW-1185">Reference proteome</keyword>
<feature type="domain" description="Mycothiol-dependent maleylpyruvate isomerase metal-binding" evidence="1">
    <location>
        <begin position="18"/>
        <end position="139"/>
    </location>
</feature>
<evidence type="ECO:0000259" key="1">
    <source>
        <dbReference type="Pfam" id="PF11716"/>
    </source>
</evidence>
<dbReference type="OrthoDB" id="5185819at2"/>
<proteinExistence type="predicted"/>
<dbReference type="eggNOG" id="COG0596">
    <property type="taxonomic scope" value="Bacteria"/>
</dbReference>
<dbReference type="NCBIfam" id="TIGR03083">
    <property type="entry name" value="maleylpyruvate isomerase family mycothiol-dependent enzyme"/>
    <property type="match status" value="1"/>
</dbReference>
<dbReference type="GO" id="GO:0046872">
    <property type="term" value="F:metal ion binding"/>
    <property type="evidence" value="ECO:0007669"/>
    <property type="project" value="InterPro"/>
</dbReference>
<reference evidence="2 3" key="1">
    <citation type="journal article" date="2014" name="BMC Genomics">
        <title>Genome based analysis of type-I polyketide synthase and nonribosomal peptide synthetase gene clusters in seven strains of five representative Nocardia species.</title>
        <authorList>
            <person name="Komaki H."/>
            <person name="Ichikawa N."/>
            <person name="Hosoyama A."/>
            <person name="Takahashi-Nakaguchi A."/>
            <person name="Matsuzawa T."/>
            <person name="Suzuki K."/>
            <person name="Fujita N."/>
            <person name="Gonoi T."/>
        </authorList>
    </citation>
    <scope>NUCLEOTIDE SEQUENCE [LARGE SCALE GENOMIC DNA]</scope>
    <source>
        <strain evidence="2 3">NBRC 15531</strain>
    </source>
</reference>
<dbReference type="AlphaFoldDB" id="U5E588"/>
<dbReference type="Pfam" id="PF11716">
    <property type="entry name" value="MDMPI_N"/>
    <property type="match status" value="1"/>
</dbReference>
<dbReference type="Proteomes" id="UP000017048">
    <property type="component" value="Unassembled WGS sequence"/>
</dbReference>
<dbReference type="SUPFAM" id="SSF109854">
    <property type="entry name" value="DinB/YfiT-like putative metalloenzymes"/>
    <property type="match status" value="1"/>
</dbReference>
<gene>
    <name evidence="2" type="ORF">NCAST_25_03000</name>
</gene>
<evidence type="ECO:0000313" key="2">
    <source>
        <dbReference type="EMBL" id="GAD84877.1"/>
    </source>
</evidence>
<name>U5E588_NOCAS</name>
<dbReference type="NCBIfam" id="TIGR03086">
    <property type="entry name" value="TIGR03086 family metal-binding protein"/>
    <property type="match status" value="1"/>
</dbReference>
<dbReference type="InterPro" id="IPR034660">
    <property type="entry name" value="DinB/YfiT-like"/>
</dbReference>
<dbReference type="STRING" id="1824.SAMN05444423_101157"/>
<sequence length="209" mass="21426">MNNTAALETVWRDVVATSYAALADVVAGVRADQWDLPTPCAEWTVTQVVQHAAGDQLAYAAALGVGPGPTENPFAPSGAIDGEPSALVRDAVEQSAAAWSTVADTTPTVPTPLPHGELPTAVAATMAALDAAVHAWDIAVATGQPSPLTDDLATHLLTAARHIHPAPGSGTEAELLEPLRQWGAYAPAIEAPAPTPTQALLHHLGRPTS</sequence>
<dbReference type="Gene3D" id="1.20.120.450">
    <property type="entry name" value="dinb family like domain"/>
    <property type="match status" value="1"/>
</dbReference>
<protein>
    <recommendedName>
        <fullName evidence="1">Mycothiol-dependent maleylpyruvate isomerase metal-binding domain-containing protein</fullName>
    </recommendedName>
</protein>